<protein>
    <submittedName>
        <fullName evidence="1">Uncharacterized protein</fullName>
    </submittedName>
</protein>
<accession>U1Q377</accession>
<proteinExistence type="predicted"/>
<dbReference type="HOGENOM" id="CLU_2630120_0_0_11"/>
<name>U1Q377_9ACTO</name>
<evidence type="ECO:0000313" key="1">
    <source>
        <dbReference type="EMBL" id="ERH17011.1"/>
    </source>
</evidence>
<organism evidence="1 2">
    <name type="scientific">Actinomyces graevenitzii F0530</name>
    <dbReference type="NCBI Taxonomy" id="1321817"/>
    <lineage>
        <taxon>Bacteria</taxon>
        <taxon>Bacillati</taxon>
        <taxon>Actinomycetota</taxon>
        <taxon>Actinomycetes</taxon>
        <taxon>Actinomycetales</taxon>
        <taxon>Actinomycetaceae</taxon>
        <taxon>Actinomyces</taxon>
    </lineage>
</organism>
<dbReference type="EMBL" id="AWSC01000024">
    <property type="protein sequence ID" value="ERH17011.1"/>
    <property type="molecule type" value="Genomic_DNA"/>
</dbReference>
<gene>
    <name evidence="1" type="ORF">HMPREF1978_00782</name>
</gene>
<sequence>MKVGDVDTDMRFICREGLTEAFLLSLEGIHRRDLDTGAKVFAALGQPVLMHGARPAWDQVQQPCRGMILTSSGPRCQ</sequence>
<dbReference type="Proteomes" id="UP000016481">
    <property type="component" value="Unassembled WGS sequence"/>
</dbReference>
<comment type="caution">
    <text evidence="1">The sequence shown here is derived from an EMBL/GenBank/DDBJ whole genome shotgun (WGS) entry which is preliminary data.</text>
</comment>
<dbReference type="AlphaFoldDB" id="U1Q377"/>
<reference evidence="1 2" key="1">
    <citation type="submission" date="2013-08" db="EMBL/GenBank/DDBJ databases">
        <authorList>
            <person name="Weinstock G."/>
            <person name="Sodergren E."/>
            <person name="Wylie T."/>
            <person name="Fulton L."/>
            <person name="Fulton R."/>
            <person name="Fronick C."/>
            <person name="O'Laughlin M."/>
            <person name="Godfrey J."/>
            <person name="Miner T."/>
            <person name="Herter B."/>
            <person name="Appelbaum E."/>
            <person name="Cordes M."/>
            <person name="Lek S."/>
            <person name="Wollam A."/>
            <person name="Pepin K.H."/>
            <person name="Palsikar V.B."/>
            <person name="Mitreva M."/>
            <person name="Wilson R.K."/>
        </authorList>
    </citation>
    <scope>NUCLEOTIDE SEQUENCE [LARGE SCALE GENOMIC DNA]</scope>
    <source>
        <strain evidence="1 2">F0530</strain>
    </source>
</reference>
<evidence type="ECO:0000313" key="2">
    <source>
        <dbReference type="Proteomes" id="UP000016481"/>
    </source>
</evidence>